<keyword evidence="3 6" id="KW-0238">DNA-binding</keyword>
<evidence type="ECO:0000313" key="9">
    <source>
        <dbReference type="EMBL" id="JAP29161.1"/>
    </source>
</evidence>
<dbReference type="InterPro" id="IPR005175">
    <property type="entry name" value="PPC_dom"/>
</dbReference>
<accession>A0A0V0IAI6</accession>
<evidence type="ECO:0000256" key="2">
    <source>
        <dbReference type="ARBA" id="ARBA00023015"/>
    </source>
</evidence>
<keyword evidence="2 6" id="KW-0805">Transcription regulation</keyword>
<dbReference type="EMBL" id="GEDG01009385">
    <property type="protein sequence ID" value="JAP29161.1"/>
    <property type="molecule type" value="Transcribed_RNA"/>
</dbReference>
<name>A0A0V0IAI6_SOLCH</name>
<comment type="domain">
    <text evidence="6">The PPC domain mediates interactions between AHL proteins.</text>
</comment>
<dbReference type="Pfam" id="PF03479">
    <property type="entry name" value="PCC"/>
    <property type="match status" value="1"/>
</dbReference>
<dbReference type="CDD" id="cd11378">
    <property type="entry name" value="DUF296"/>
    <property type="match status" value="1"/>
</dbReference>
<sequence length="346" mass="36304">MEDKEGVNSSGVIVKSNEFSENYRMTPSNENVNGFNGAMAAVIPATSMSVAAPSTEGKKKRGRPKKYRPDGSLNTALSPMPISASIPLSGDFSGWKNSGSRPVESFKKKQQKIELGIPGERVAYSAGANISPHVAYSVGGNFTPHVFTVNAGEDVAMKIISFAQQGSRAICVLTANGAISNVTLSQLNSSGGTLTYEGCFEILSLTGSYMSSDTGVTKSRSGGMSVCLSGPDGRVFGGGLAGVFMAAGPVQVVVGSFIPGHQQEQNPKKQRLEHAATFSTAIPTNQIYAERTDGAYTGPSTNFTSPIPFPGDNTVSLNSIHNSRISALENNISMPEEESNEQCPSS</sequence>
<keyword evidence="5 6" id="KW-0539">Nucleus</keyword>
<evidence type="ECO:0000256" key="6">
    <source>
        <dbReference type="RuleBase" id="RU367031"/>
    </source>
</evidence>
<feature type="domain" description="PPC" evidence="8">
    <location>
        <begin position="139"/>
        <end position="281"/>
    </location>
</feature>
<evidence type="ECO:0000259" key="8">
    <source>
        <dbReference type="PROSITE" id="PS51742"/>
    </source>
</evidence>
<organism evidence="9">
    <name type="scientific">Solanum chacoense</name>
    <name type="common">Chaco potato</name>
    <dbReference type="NCBI Taxonomy" id="4108"/>
    <lineage>
        <taxon>Eukaryota</taxon>
        <taxon>Viridiplantae</taxon>
        <taxon>Streptophyta</taxon>
        <taxon>Embryophyta</taxon>
        <taxon>Tracheophyta</taxon>
        <taxon>Spermatophyta</taxon>
        <taxon>Magnoliopsida</taxon>
        <taxon>eudicotyledons</taxon>
        <taxon>Gunneridae</taxon>
        <taxon>Pentapetalae</taxon>
        <taxon>asterids</taxon>
        <taxon>lamiids</taxon>
        <taxon>Solanales</taxon>
        <taxon>Solanaceae</taxon>
        <taxon>Solanoideae</taxon>
        <taxon>Solaneae</taxon>
        <taxon>Solanum</taxon>
    </lineage>
</organism>
<feature type="region of interest" description="Disordered" evidence="7">
    <location>
        <begin position="47"/>
        <end position="79"/>
    </location>
</feature>
<reference evidence="9" key="1">
    <citation type="submission" date="2015-12" db="EMBL/GenBank/DDBJ databases">
        <title>Gene expression during late stages of embryo sac development: a critical building block for successful pollen-pistil interactions.</title>
        <authorList>
            <person name="Liu Y."/>
            <person name="Joly V."/>
            <person name="Sabar M."/>
            <person name="Matton D.P."/>
        </authorList>
    </citation>
    <scope>NUCLEOTIDE SEQUENCE</scope>
</reference>
<evidence type="ECO:0000256" key="7">
    <source>
        <dbReference type="SAM" id="MobiDB-lite"/>
    </source>
</evidence>
<dbReference type="AlphaFoldDB" id="A0A0V0IAI6"/>
<evidence type="ECO:0000256" key="4">
    <source>
        <dbReference type="ARBA" id="ARBA00023163"/>
    </source>
</evidence>
<dbReference type="SUPFAM" id="SSF117856">
    <property type="entry name" value="AF0104/ALDC/Ptd012-like"/>
    <property type="match status" value="1"/>
</dbReference>
<dbReference type="PROSITE" id="PS51742">
    <property type="entry name" value="PPC"/>
    <property type="match status" value="1"/>
</dbReference>
<dbReference type="FunFam" id="3.30.1330.80:FF:000003">
    <property type="entry name" value="AT-hook motif nuclear-localized protein 1-like"/>
    <property type="match status" value="1"/>
</dbReference>
<dbReference type="PANTHER" id="PTHR31500">
    <property type="entry name" value="AT-HOOK MOTIF NUCLEAR-LOCALIZED PROTEIN 9"/>
    <property type="match status" value="1"/>
</dbReference>
<dbReference type="Gene3D" id="3.30.1330.80">
    <property type="entry name" value="Hypothetical protein, similar to alpha- acetolactate decarboxylase, domain 2"/>
    <property type="match status" value="1"/>
</dbReference>
<protein>
    <recommendedName>
        <fullName evidence="6">AT-hook motif nuclear-localized protein</fullName>
    </recommendedName>
</protein>
<dbReference type="GO" id="GO:0005634">
    <property type="term" value="C:nucleus"/>
    <property type="evidence" value="ECO:0007669"/>
    <property type="project" value="UniProtKB-SubCell"/>
</dbReference>
<comment type="function">
    <text evidence="6">Transcription factor that specifically binds AT-rich DNA sequences related to the nuclear matrix attachment regions (MARs).</text>
</comment>
<dbReference type="InterPro" id="IPR039605">
    <property type="entry name" value="AHL"/>
</dbReference>
<evidence type="ECO:0000256" key="5">
    <source>
        <dbReference type="ARBA" id="ARBA00023242"/>
    </source>
</evidence>
<dbReference type="GO" id="GO:0003680">
    <property type="term" value="F:minor groove of adenine-thymine-rich DNA binding"/>
    <property type="evidence" value="ECO:0007669"/>
    <property type="project" value="UniProtKB-UniRule"/>
</dbReference>
<proteinExistence type="predicted"/>
<keyword evidence="4 6" id="KW-0804">Transcription</keyword>
<comment type="subcellular location">
    <subcellularLocation>
        <location evidence="1 6">Nucleus</location>
    </subcellularLocation>
</comment>
<dbReference type="PANTHER" id="PTHR31500:SF90">
    <property type="entry name" value="AT-HOOK MOTIF NUCLEAR-LOCALIZED PROTEIN"/>
    <property type="match status" value="1"/>
</dbReference>
<evidence type="ECO:0000256" key="3">
    <source>
        <dbReference type="ARBA" id="ARBA00023125"/>
    </source>
</evidence>
<evidence type="ECO:0000256" key="1">
    <source>
        <dbReference type="ARBA" id="ARBA00004123"/>
    </source>
</evidence>